<dbReference type="PROSITE" id="PS00028">
    <property type="entry name" value="ZINC_FINGER_C2H2_1"/>
    <property type="match status" value="1"/>
</dbReference>
<feature type="region of interest" description="Disordered" evidence="2">
    <location>
        <begin position="213"/>
        <end position="235"/>
    </location>
</feature>
<dbReference type="SUPFAM" id="SSF57667">
    <property type="entry name" value="beta-beta-alpha zinc fingers"/>
    <property type="match status" value="1"/>
</dbReference>
<proteinExistence type="predicted"/>
<feature type="domain" description="C2H2-type" evidence="3">
    <location>
        <begin position="108"/>
        <end position="135"/>
    </location>
</feature>
<evidence type="ECO:0000256" key="2">
    <source>
        <dbReference type="SAM" id="MobiDB-lite"/>
    </source>
</evidence>
<comment type="caution">
    <text evidence="4">The sequence shown here is derived from an EMBL/GenBank/DDBJ whole genome shotgun (WGS) entry which is preliminary data.</text>
</comment>
<protein>
    <recommendedName>
        <fullName evidence="3">C2H2-type domain-containing protein</fullName>
    </recommendedName>
</protein>
<gene>
    <name evidence="4" type="ORF">J5N97_028951</name>
</gene>
<accession>A0A9D5H594</accession>
<evidence type="ECO:0000313" key="4">
    <source>
        <dbReference type="EMBL" id="KAJ0963829.1"/>
    </source>
</evidence>
<dbReference type="InterPro" id="IPR036236">
    <property type="entry name" value="Znf_C2H2_sf"/>
</dbReference>
<dbReference type="OrthoDB" id="6077919at2759"/>
<dbReference type="EMBL" id="JAGGNH010000009">
    <property type="protein sequence ID" value="KAJ0963829.1"/>
    <property type="molecule type" value="Genomic_DNA"/>
</dbReference>
<evidence type="ECO:0000259" key="3">
    <source>
        <dbReference type="PROSITE" id="PS50157"/>
    </source>
</evidence>
<dbReference type="PROSITE" id="PS50157">
    <property type="entry name" value="ZINC_FINGER_C2H2_2"/>
    <property type="match status" value="1"/>
</dbReference>
<sequence length="243" mass="26841">MSWSWPAFGDLERGFGELHLAILEDVFELSTWPDGPLPDVIKIRMKVWSIGRSWLDECGREGTGGVLRVVAGTGEGEDLVVADRSTMKYPKKLKNNRDTNDGNNGAAPPCKECGKLFPSRKALFGHMRCHPDRPYRGINPPPGLSKLLSLQFPRISTACSFTDSEYEAAQSLIMLTNALDQTNCCVFNKISSSTAPHKNYFWDLNLPPPMDQEYSDVVSSSSPSSSSNPNPAGLDLKLRIYNS</sequence>
<reference evidence="4" key="1">
    <citation type="submission" date="2021-03" db="EMBL/GenBank/DDBJ databases">
        <authorList>
            <person name="Li Z."/>
            <person name="Yang C."/>
        </authorList>
    </citation>
    <scope>NUCLEOTIDE SEQUENCE</scope>
    <source>
        <strain evidence="4">Dzin_1.0</strain>
        <tissue evidence="4">Leaf</tissue>
    </source>
</reference>
<dbReference type="AlphaFoldDB" id="A0A9D5H594"/>
<keyword evidence="1" id="KW-0863">Zinc-finger</keyword>
<evidence type="ECO:0000256" key="1">
    <source>
        <dbReference type="PROSITE-ProRule" id="PRU00042"/>
    </source>
</evidence>
<dbReference type="PANTHER" id="PTHR47591">
    <property type="entry name" value="ZINC FINGER PROTEIN ZAT2-RELATED"/>
    <property type="match status" value="1"/>
</dbReference>
<dbReference type="InterPro" id="IPR013087">
    <property type="entry name" value="Znf_C2H2_type"/>
</dbReference>
<name>A0A9D5H594_9LILI</name>
<keyword evidence="1" id="KW-0479">Metal-binding</keyword>
<organism evidence="4 5">
    <name type="scientific">Dioscorea zingiberensis</name>
    <dbReference type="NCBI Taxonomy" id="325984"/>
    <lineage>
        <taxon>Eukaryota</taxon>
        <taxon>Viridiplantae</taxon>
        <taxon>Streptophyta</taxon>
        <taxon>Embryophyta</taxon>
        <taxon>Tracheophyta</taxon>
        <taxon>Spermatophyta</taxon>
        <taxon>Magnoliopsida</taxon>
        <taxon>Liliopsida</taxon>
        <taxon>Dioscoreales</taxon>
        <taxon>Dioscoreaceae</taxon>
        <taxon>Dioscorea</taxon>
    </lineage>
</organism>
<dbReference type="Pfam" id="PF13912">
    <property type="entry name" value="zf-C2H2_6"/>
    <property type="match status" value="1"/>
</dbReference>
<evidence type="ECO:0000313" key="5">
    <source>
        <dbReference type="Proteomes" id="UP001085076"/>
    </source>
</evidence>
<feature type="compositionally biased region" description="Low complexity" evidence="2">
    <location>
        <begin position="219"/>
        <end position="231"/>
    </location>
</feature>
<keyword evidence="1" id="KW-0862">Zinc</keyword>
<dbReference type="Proteomes" id="UP001085076">
    <property type="component" value="Miscellaneous, Linkage group lg09"/>
</dbReference>
<reference evidence="4" key="2">
    <citation type="journal article" date="2022" name="Hortic Res">
        <title>The genome of Dioscorea zingiberensis sheds light on the biosynthesis, origin and evolution of the medicinally important diosgenin saponins.</title>
        <authorList>
            <person name="Li Y."/>
            <person name="Tan C."/>
            <person name="Li Z."/>
            <person name="Guo J."/>
            <person name="Li S."/>
            <person name="Chen X."/>
            <person name="Wang C."/>
            <person name="Dai X."/>
            <person name="Yang H."/>
            <person name="Song W."/>
            <person name="Hou L."/>
            <person name="Xu J."/>
            <person name="Tong Z."/>
            <person name="Xu A."/>
            <person name="Yuan X."/>
            <person name="Wang W."/>
            <person name="Yang Q."/>
            <person name="Chen L."/>
            <person name="Sun Z."/>
            <person name="Wang K."/>
            <person name="Pan B."/>
            <person name="Chen J."/>
            <person name="Bao Y."/>
            <person name="Liu F."/>
            <person name="Qi X."/>
            <person name="Gang D.R."/>
            <person name="Wen J."/>
            <person name="Li J."/>
        </authorList>
    </citation>
    <scope>NUCLEOTIDE SEQUENCE</scope>
    <source>
        <strain evidence="4">Dzin_1.0</strain>
    </source>
</reference>
<dbReference type="GO" id="GO:0008270">
    <property type="term" value="F:zinc ion binding"/>
    <property type="evidence" value="ECO:0007669"/>
    <property type="project" value="UniProtKB-KW"/>
</dbReference>
<dbReference type="PANTHER" id="PTHR47591:SF13">
    <property type="entry name" value="OS02G0293900 PROTEIN"/>
    <property type="match status" value="1"/>
</dbReference>
<keyword evidence="5" id="KW-1185">Reference proteome</keyword>